<reference evidence="2" key="1">
    <citation type="journal article" date="2021" name="PeerJ">
        <title>Extensive microbial diversity within the chicken gut microbiome revealed by metagenomics and culture.</title>
        <authorList>
            <person name="Gilroy R."/>
            <person name="Ravi A."/>
            <person name="Getino M."/>
            <person name="Pursley I."/>
            <person name="Horton D.L."/>
            <person name="Alikhan N.F."/>
            <person name="Baker D."/>
            <person name="Gharbi K."/>
            <person name="Hall N."/>
            <person name="Watson M."/>
            <person name="Adriaenssens E.M."/>
            <person name="Foster-Nyarko E."/>
            <person name="Jarju S."/>
            <person name="Secka A."/>
            <person name="Antonio M."/>
            <person name="Oren A."/>
            <person name="Chaudhuri R.R."/>
            <person name="La Ragione R."/>
            <person name="Hildebrand F."/>
            <person name="Pallen M.J."/>
        </authorList>
    </citation>
    <scope>NUCLEOTIDE SEQUENCE</scope>
    <source>
        <strain evidence="2">CHK186-16707</strain>
    </source>
</reference>
<sequence length="206" mass="22414">MSSFCLVFAVPDDAPALLNIYAPYVRTTAVSFECEPPTEREFAGRIASIGAFYPYLAAREGGRNGAIVGYAYASRAQERAAYRWNAELSVYLEQGRGDRGAGTALYRALLGLLALQNIRNVYGTVTLPNAASLRLHEKFGFRPVGVFPHAGYKLGRWHDVLHLEKALGDPAEPPVPVRGIRELEPVAVAAALNGEAGLSGRREFCF</sequence>
<comment type="caution">
    <text evidence="2">The sequence shown here is derived from an EMBL/GenBank/DDBJ whole genome shotgun (WGS) entry which is preliminary data.</text>
</comment>
<feature type="domain" description="N-acetyltransferase" evidence="1">
    <location>
        <begin position="4"/>
        <end position="168"/>
    </location>
</feature>
<organism evidence="2 3">
    <name type="scientific">Candidatus Mailhella merdigallinarum</name>
    <dbReference type="NCBI Taxonomy" id="2838658"/>
    <lineage>
        <taxon>Bacteria</taxon>
        <taxon>Pseudomonadati</taxon>
        <taxon>Thermodesulfobacteriota</taxon>
        <taxon>Desulfovibrionia</taxon>
        <taxon>Desulfovibrionales</taxon>
        <taxon>Desulfovibrionaceae</taxon>
        <taxon>Mailhella</taxon>
    </lineage>
</organism>
<dbReference type="SUPFAM" id="SSF55729">
    <property type="entry name" value="Acyl-CoA N-acyltransferases (Nat)"/>
    <property type="match status" value="1"/>
</dbReference>
<proteinExistence type="predicted"/>
<dbReference type="InterPro" id="IPR016181">
    <property type="entry name" value="Acyl_CoA_acyltransferase"/>
</dbReference>
<dbReference type="InterPro" id="IPR000182">
    <property type="entry name" value="GNAT_dom"/>
</dbReference>
<dbReference type="Proteomes" id="UP000824225">
    <property type="component" value="Unassembled WGS sequence"/>
</dbReference>
<dbReference type="PROSITE" id="PS51186">
    <property type="entry name" value="GNAT"/>
    <property type="match status" value="1"/>
</dbReference>
<evidence type="ECO:0000313" key="3">
    <source>
        <dbReference type="Proteomes" id="UP000824225"/>
    </source>
</evidence>
<dbReference type="EMBL" id="DXAN01000013">
    <property type="protein sequence ID" value="HJA08421.1"/>
    <property type="molecule type" value="Genomic_DNA"/>
</dbReference>
<dbReference type="AlphaFoldDB" id="A0A9D2HE06"/>
<dbReference type="Gene3D" id="3.40.630.30">
    <property type="match status" value="1"/>
</dbReference>
<name>A0A9D2HE06_9BACT</name>
<gene>
    <name evidence="2" type="ORF">H9962_04425</name>
</gene>
<dbReference type="Pfam" id="PF13420">
    <property type="entry name" value="Acetyltransf_4"/>
    <property type="match status" value="1"/>
</dbReference>
<dbReference type="GO" id="GO:0016747">
    <property type="term" value="F:acyltransferase activity, transferring groups other than amino-acyl groups"/>
    <property type="evidence" value="ECO:0007669"/>
    <property type="project" value="InterPro"/>
</dbReference>
<dbReference type="PANTHER" id="PTHR43072">
    <property type="entry name" value="N-ACETYLTRANSFERASE"/>
    <property type="match status" value="1"/>
</dbReference>
<reference evidence="2" key="2">
    <citation type="submission" date="2021-04" db="EMBL/GenBank/DDBJ databases">
        <authorList>
            <person name="Gilroy R."/>
        </authorList>
    </citation>
    <scope>NUCLEOTIDE SEQUENCE</scope>
    <source>
        <strain evidence="2">CHK186-16707</strain>
    </source>
</reference>
<accession>A0A9D2HE06</accession>
<dbReference type="PANTHER" id="PTHR43072:SF8">
    <property type="entry name" value="ACYLTRANSFERASE FABY-RELATED"/>
    <property type="match status" value="1"/>
</dbReference>
<evidence type="ECO:0000259" key="1">
    <source>
        <dbReference type="PROSITE" id="PS51186"/>
    </source>
</evidence>
<protein>
    <submittedName>
        <fullName evidence="2">GNAT family N-acetyltransferase</fullName>
    </submittedName>
</protein>
<evidence type="ECO:0000313" key="2">
    <source>
        <dbReference type="EMBL" id="HJA08421.1"/>
    </source>
</evidence>